<dbReference type="InterPro" id="IPR029039">
    <property type="entry name" value="Flavoprotein-like_sf"/>
</dbReference>
<keyword evidence="1" id="KW-0472">Membrane</keyword>
<dbReference type="Gene3D" id="3.40.50.360">
    <property type="match status" value="1"/>
</dbReference>
<name>A0A7S1IFB0_9EUGL</name>
<gene>
    <name evidence="2" type="ORF">EGYM00392_LOCUS21746</name>
</gene>
<keyword evidence="1" id="KW-1133">Transmembrane helix</keyword>
<dbReference type="AlphaFoldDB" id="A0A7S1IFB0"/>
<keyword evidence="1" id="KW-0812">Transmembrane</keyword>
<proteinExistence type="predicted"/>
<reference evidence="2" key="1">
    <citation type="submission" date="2021-01" db="EMBL/GenBank/DDBJ databases">
        <authorList>
            <person name="Corre E."/>
            <person name="Pelletier E."/>
            <person name="Niang G."/>
            <person name="Scheremetjew M."/>
            <person name="Finn R."/>
            <person name="Kale V."/>
            <person name="Holt S."/>
            <person name="Cochrane G."/>
            <person name="Meng A."/>
            <person name="Brown T."/>
            <person name="Cohen L."/>
        </authorList>
    </citation>
    <scope>NUCLEOTIDE SEQUENCE</scope>
    <source>
        <strain evidence="2">NIES-381</strain>
    </source>
</reference>
<sequence length="120" mass="13430">MDPRFCLSLQVIDERLPQVGAERFHVTAFADNGTGLEQEVEPWKEGLFMKLEKIQAGSDHCAAARRSTVECCHVHCTKIHPTSACMVITFLLLVVLLPHGVLFWPLTIPIKIVHWALLGT</sequence>
<dbReference type="SUPFAM" id="SSF52218">
    <property type="entry name" value="Flavoproteins"/>
    <property type="match status" value="1"/>
</dbReference>
<organism evidence="2">
    <name type="scientific">Eutreptiella gymnastica</name>
    <dbReference type="NCBI Taxonomy" id="73025"/>
    <lineage>
        <taxon>Eukaryota</taxon>
        <taxon>Discoba</taxon>
        <taxon>Euglenozoa</taxon>
        <taxon>Euglenida</taxon>
        <taxon>Spirocuta</taxon>
        <taxon>Euglenophyceae</taxon>
        <taxon>Eutreptiales</taxon>
        <taxon>Eutreptiaceae</taxon>
        <taxon>Eutreptiella</taxon>
    </lineage>
</organism>
<feature type="transmembrane region" description="Helical" evidence="1">
    <location>
        <begin position="84"/>
        <end position="106"/>
    </location>
</feature>
<evidence type="ECO:0000256" key="1">
    <source>
        <dbReference type="SAM" id="Phobius"/>
    </source>
</evidence>
<protein>
    <submittedName>
        <fullName evidence="2">Uncharacterized protein</fullName>
    </submittedName>
</protein>
<evidence type="ECO:0000313" key="2">
    <source>
        <dbReference type="EMBL" id="CAD9010649.1"/>
    </source>
</evidence>
<dbReference type="EMBL" id="HBGA01058875">
    <property type="protein sequence ID" value="CAD9010649.1"/>
    <property type="molecule type" value="Transcribed_RNA"/>
</dbReference>
<accession>A0A7S1IFB0</accession>